<accession>A0A0R3N2V3</accession>
<dbReference type="InterPro" id="IPR036692">
    <property type="entry name" value="Shew3726-like_sf"/>
</dbReference>
<comment type="caution">
    <text evidence="1">The sequence shown here is derived from an EMBL/GenBank/DDBJ whole genome shotgun (WGS) entry which is preliminary data.</text>
</comment>
<dbReference type="EMBL" id="LLYB01000046">
    <property type="protein sequence ID" value="KRR26449.1"/>
    <property type="molecule type" value="Genomic_DNA"/>
</dbReference>
<dbReference type="InterPro" id="IPR009962">
    <property type="entry name" value="DUF1488"/>
</dbReference>
<sequence>MTLQRGRFIGYEYDRMIVLFSMLDGEREVPCAISTSAMDELETVVRARAGERETQFMRLRERIEACADGKYQASEFEGAPPGIILRSIDFRQR</sequence>
<dbReference type="AlphaFoldDB" id="A0A0R3N2V3"/>
<evidence type="ECO:0000313" key="2">
    <source>
        <dbReference type="Proteomes" id="UP000051660"/>
    </source>
</evidence>
<reference evidence="1 2" key="1">
    <citation type="submission" date="2014-03" db="EMBL/GenBank/DDBJ databases">
        <title>Bradyrhizobium valentinum sp. nov., isolated from effective nodules of Lupinus mariae-josephae, a lupine endemic of basic-lime soils in Eastern Spain.</title>
        <authorList>
            <person name="Duran D."/>
            <person name="Rey L."/>
            <person name="Navarro A."/>
            <person name="Busquets A."/>
            <person name="Imperial J."/>
            <person name="Ruiz-Argueso T."/>
        </authorList>
    </citation>
    <scope>NUCLEOTIDE SEQUENCE [LARGE SCALE GENOMIC DNA]</scope>
    <source>
        <strain evidence="1 2">CCBAU 23086</strain>
    </source>
</reference>
<gene>
    <name evidence="1" type="ORF">CQ14_02860</name>
</gene>
<dbReference type="Proteomes" id="UP000051660">
    <property type="component" value="Unassembled WGS sequence"/>
</dbReference>
<dbReference type="Pfam" id="PF07369">
    <property type="entry name" value="DUF1488"/>
    <property type="match status" value="1"/>
</dbReference>
<dbReference type="RefSeq" id="WP_057857124.1">
    <property type="nucleotide sequence ID" value="NZ_LLYB01000046.1"/>
</dbReference>
<dbReference type="SUPFAM" id="SSF160272">
    <property type="entry name" value="Shew3726-like"/>
    <property type="match status" value="1"/>
</dbReference>
<dbReference type="OrthoDB" id="8247678at2"/>
<proteinExistence type="predicted"/>
<protein>
    <submittedName>
        <fullName evidence="1">Uncharacterized protein</fullName>
    </submittedName>
</protein>
<evidence type="ECO:0000313" key="1">
    <source>
        <dbReference type="EMBL" id="KRR26449.1"/>
    </source>
</evidence>
<organism evidence="1 2">
    <name type="scientific">Bradyrhizobium lablabi</name>
    <dbReference type="NCBI Taxonomy" id="722472"/>
    <lineage>
        <taxon>Bacteria</taxon>
        <taxon>Pseudomonadati</taxon>
        <taxon>Pseudomonadota</taxon>
        <taxon>Alphaproteobacteria</taxon>
        <taxon>Hyphomicrobiales</taxon>
        <taxon>Nitrobacteraceae</taxon>
        <taxon>Bradyrhizobium</taxon>
    </lineage>
</organism>
<name>A0A0R3N2V3_9BRAD</name>